<dbReference type="InterPro" id="IPR005502">
    <property type="entry name" value="Ribosyl_crysJ1"/>
</dbReference>
<evidence type="ECO:0008006" key="3">
    <source>
        <dbReference type="Google" id="ProtNLM"/>
    </source>
</evidence>
<dbReference type="Proteomes" id="UP001565368">
    <property type="component" value="Unassembled WGS sequence"/>
</dbReference>
<gene>
    <name evidence="1" type="ORF">Q8F55_004785</name>
</gene>
<organism evidence="1 2">
    <name type="scientific">Vanrija albida</name>
    <dbReference type="NCBI Taxonomy" id="181172"/>
    <lineage>
        <taxon>Eukaryota</taxon>
        <taxon>Fungi</taxon>
        <taxon>Dikarya</taxon>
        <taxon>Basidiomycota</taxon>
        <taxon>Agaricomycotina</taxon>
        <taxon>Tremellomycetes</taxon>
        <taxon>Trichosporonales</taxon>
        <taxon>Trichosporonaceae</taxon>
        <taxon>Vanrija</taxon>
    </lineage>
</organism>
<dbReference type="SUPFAM" id="SSF101478">
    <property type="entry name" value="ADP-ribosylglycohydrolase"/>
    <property type="match status" value="1"/>
</dbReference>
<dbReference type="GeneID" id="95985828"/>
<reference evidence="1 2" key="1">
    <citation type="submission" date="2023-08" db="EMBL/GenBank/DDBJ databases">
        <title>Annotated Genome Sequence of Vanrija albida AlHP1.</title>
        <authorList>
            <person name="Herzog R."/>
        </authorList>
    </citation>
    <scope>NUCLEOTIDE SEQUENCE [LARGE SCALE GENOMIC DNA]</scope>
    <source>
        <strain evidence="1 2">AlHP1</strain>
    </source>
</reference>
<dbReference type="Gene3D" id="1.10.4080.10">
    <property type="entry name" value="ADP-ribosylation/Crystallin J1"/>
    <property type="match status" value="1"/>
</dbReference>
<evidence type="ECO:0000313" key="2">
    <source>
        <dbReference type="Proteomes" id="UP001565368"/>
    </source>
</evidence>
<dbReference type="Gene3D" id="2.60.120.560">
    <property type="entry name" value="Exo-inulinase, domain 1"/>
    <property type="match status" value="1"/>
</dbReference>
<name>A0ABR3Q0S7_9TREE</name>
<protein>
    <recommendedName>
        <fullName evidence="3">ADP-ribosylglycohydrolase</fullName>
    </recommendedName>
</protein>
<dbReference type="EMBL" id="JBBXJM010000004">
    <property type="protein sequence ID" value="KAL1407988.1"/>
    <property type="molecule type" value="Genomic_DNA"/>
</dbReference>
<evidence type="ECO:0000313" key="1">
    <source>
        <dbReference type="EMBL" id="KAL1407988.1"/>
    </source>
</evidence>
<keyword evidence="2" id="KW-1185">Reference proteome</keyword>
<proteinExistence type="predicted"/>
<dbReference type="RefSeq" id="XP_069207932.1">
    <property type="nucleotide sequence ID" value="XM_069353290.1"/>
</dbReference>
<dbReference type="InterPro" id="IPR036705">
    <property type="entry name" value="Ribosyl_crysJ1_sf"/>
</dbReference>
<accession>A0ABR3Q0S7</accession>
<sequence length="710" mass="76734">MTTAATTPLSDSEYLSRTYAGVLGKLIGVYLGRPFEGWTHQRIVAELGHIKWYVHEQKDVPLLVTDDDVSGTFAFIRALEEHALDKAGVLPAAAIGKTWLNQVVERKSVFWWGGNGISTEHTAYNNLKRGIPAPESGSIATNGTTVAEQIGAQIFIDGWALVNPGDPAAAARFAEQAGKVSHDGESVYAAQLWAAMEAEAYVSSDVDHLLDVGLSFIPAQSIIARAIAEVRAWVKEDGDWLRTRQRIQDKYGYDKFPGFCHVVPNHLIMVMSVLYAPDDFSLAMEIVNTCGWDTDCNSGNVGCLIALMLGLDGAFAAKPEWRAPLADRALISSADGGYSINNAARLTYDVVNMGRALKGRPPLPQPKDGAQFHFTLPGSVQGFQVAEGDGRAYQADGALAIEFTSAGGAVEVSTGTSAPKDMEIMPGPYLLCSTPLIYPGQKLKAVLRASAELAAPVTARIRLQVFNPEHEPKPVDSDASITLTPGDTALHELEWVIPQGNGWPILSAGVLLRSTNAATGKVYLDSFRWTGQPEYTVVRPAEVQGRMSFWDLAWVQSVSNWAWTPATTLFIGQDEGEGLVVQGTREWTDYRVSMGDVIVRYGSRAGVAIRVQGLRRWYAVQLATDADGSTYVAIVKALDERRIELARAPFRWAIDESHDIVLEARGAEIKATVGDVVLTASDEQYAGGGFGLVVNDGSVSAGTVRIQPVD</sequence>
<dbReference type="Pfam" id="PF03747">
    <property type="entry name" value="ADP_ribosyl_GH"/>
    <property type="match status" value="1"/>
</dbReference>
<comment type="caution">
    <text evidence="1">The sequence shown here is derived from an EMBL/GenBank/DDBJ whole genome shotgun (WGS) entry which is preliminary data.</text>
</comment>